<protein>
    <submittedName>
        <fullName evidence="3">Uncharacterized protein</fullName>
    </submittedName>
</protein>
<accession>J7M8P1</accession>
<keyword evidence="4" id="KW-1185">Reference proteome</keyword>
<keyword evidence="1" id="KW-0472">Membrane</keyword>
<feature type="transmembrane region" description="Helical" evidence="1">
    <location>
        <begin position="192"/>
        <end position="213"/>
    </location>
</feature>
<dbReference type="eggNOG" id="ENOG502T4X0">
    <property type="taxonomic scope" value="Eukaryota"/>
</dbReference>
<dbReference type="VEuPathDB" id="PiroplasmaDB:TOT_040000825"/>
<feature type="signal peptide" evidence="2">
    <location>
        <begin position="1"/>
        <end position="19"/>
    </location>
</feature>
<dbReference type="EMBL" id="AP011949">
    <property type="protein sequence ID" value="BAM42458.1"/>
    <property type="molecule type" value="Genomic_DNA"/>
</dbReference>
<dbReference type="GeneID" id="20716866"/>
<evidence type="ECO:0000256" key="2">
    <source>
        <dbReference type="SAM" id="SignalP"/>
    </source>
</evidence>
<feature type="chain" id="PRO_5003794829" evidence="2">
    <location>
        <begin position="20"/>
        <end position="233"/>
    </location>
</feature>
<name>J7M8P1_THEOR</name>
<dbReference type="Proteomes" id="UP000003786">
    <property type="component" value="Chromosome 4"/>
</dbReference>
<keyword evidence="2" id="KW-0732">Signal</keyword>
<evidence type="ECO:0000256" key="1">
    <source>
        <dbReference type="SAM" id="Phobius"/>
    </source>
</evidence>
<evidence type="ECO:0000313" key="3">
    <source>
        <dbReference type="EMBL" id="BAM42458.1"/>
    </source>
</evidence>
<dbReference type="RefSeq" id="XP_009692759.1">
    <property type="nucleotide sequence ID" value="XM_009694464.1"/>
</dbReference>
<dbReference type="OMA" id="THCDLLD"/>
<reference evidence="3 4" key="1">
    <citation type="journal article" date="2012" name="MBio">
        <title>Comparative genome analysis of three eukaryotic parasites with differing abilities to transform leukocytes reveals key mediators of Theileria-induced leukocyte transformation.</title>
        <authorList>
            <person name="Hayashida K."/>
            <person name="Hara Y."/>
            <person name="Abe T."/>
            <person name="Yamasaki C."/>
            <person name="Toyoda A."/>
            <person name="Kosuge T."/>
            <person name="Suzuki Y."/>
            <person name="Sato Y."/>
            <person name="Kawashima S."/>
            <person name="Katayama T."/>
            <person name="Wakaguri H."/>
            <person name="Inoue N."/>
            <person name="Homma K."/>
            <person name="Tada-Umezaki M."/>
            <person name="Yagi Y."/>
            <person name="Fujii Y."/>
            <person name="Habara T."/>
            <person name="Kanehisa M."/>
            <person name="Watanabe H."/>
            <person name="Ito K."/>
            <person name="Gojobori T."/>
            <person name="Sugawara H."/>
            <person name="Imanishi T."/>
            <person name="Weir W."/>
            <person name="Gardner M."/>
            <person name="Pain A."/>
            <person name="Shiels B."/>
            <person name="Hattori M."/>
            <person name="Nene V."/>
            <person name="Sugimoto C."/>
        </authorList>
    </citation>
    <scope>NUCLEOTIDE SEQUENCE [LARGE SCALE GENOMIC DNA]</scope>
    <source>
        <strain evidence="3 4">Shintoku</strain>
    </source>
</reference>
<keyword evidence="1" id="KW-0812">Transmembrane</keyword>
<gene>
    <name evidence="3" type="ORF">TOT_040000825</name>
</gene>
<dbReference type="OrthoDB" id="361266at2759"/>
<organism evidence="3 4">
    <name type="scientific">Theileria orientalis strain Shintoku</name>
    <dbReference type="NCBI Taxonomy" id="869250"/>
    <lineage>
        <taxon>Eukaryota</taxon>
        <taxon>Sar</taxon>
        <taxon>Alveolata</taxon>
        <taxon>Apicomplexa</taxon>
        <taxon>Aconoidasida</taxon>
        <taxon>Piroplasmida</taxon>
        <taxon>Theileriidae</taxon>
        <taxon>Theileria</taxon>
    </lineage>
</organism>
<sequence length="233" mass="26814">MKILIKLIQIMLIIGIKWAESEEEDYTIVLSTKQTETVSSKELLDPIRKYDKDIYVIASVNAELYCVVEGEKSTLTLENQKFRELGLPNFVRYKEDCVALHEVLNQTFERIGFDFLENNEALQQVESGLWLYLPVLKNTSLDNFKELFDKHKDKVNVTFLVTDCDLLKTKDRAKKPKKTEITEDEIKTTPVIVQQTVVMIFFIIILALGMHMASKIKTPSSLLVPQQVKPKTS</sequence>
<evidence type="ECO:0000313" key="4">
    <source>
        <dbReference type="Proteomes" id="UP000003786"/>
    </source>
</evidence>
<dbReference type="KEGG" id="tot:TOT_040000825"/>
<keyword evidence="1" id="KW-1133">Transmembrane helix</keyword>
<dbReference type="AlphaFoldDB" id="J7M8P1"/>
<proteinExistence type="predicted"/>